<evidence type="ECO:0000313" key="2">
    <source>
        <dbReference type="EMBL" id="MEU8136378.1"/>
    </source>
</evidence>
<comment type="caution">
    <text evidence="2">The sequence shown here is derived from an EMBL/GenBank/DDBJ whole genome shotgun (WGS) entry which is preliminary data.</text>
</comment>
<evidence type="ECO:0000313" key="3">
    <source>
        <dbReference type="Proteomes" id="UP001551482"/>
    </source>
</evidence>
<protein>
    <submittedName>
        <fullName evidence="2">Carboxymuconolactone decarboxylase family protein</fullName>
    </submittedName>
</protein>
<dbReference type="RefSeq" id="WP_358356849.1">
    <property type="nucleotide sequence ID" value="NZ_JBEZFP010000062.1"/>
</dbReference>
<reference evidence="2 3" key="1">
    <citation type="submission" date="2024-06" db="EMBL/GenBank/DDBJ databases">
        <title>The Natural Products Discovery Center: Release of the First 8490 Sequenced Strains for Exploring Actinobacteria Biosynthetic Diversity.</title>
        <authorList>
            <person name="Kalkreuter E."/>
            <person name="Kautsar S.A."/>
            <person name="Yang D."/>
            <person name="Bader C.D."/>
            <person name="Teijaro C.N."/>
            <person name="Fluegel L."/>
            <person name="Davis C.M."/>
            <person name="Simpson J.R."/>
            <person name="Lauterbach L."/>
            <person name="Steele A.D."/>
            <person name="Gui C."/>
            <person name="Meng S."/>
            <person name="Li G."/>
            <person name="Viehrig K."/>
            <person name="Ye F."/>
            <person name="Su P."/>
            <person name="Kiefer A.F."/>
            <person name="Nichols A."/>
            <person name="Cepeda A.J."/>
            <person name="Yan W."/>
            <person name="Fan B."/>
            <person name="Jiang Y."/>
            <person name="Adhikari A."/>
            <person name="Zheng C.-J."/>
            <person name="Schuster L."/>
            <person name="Cowan T.M."/>
            <person name="Smanski M.J."/>
            <person name="Chevrette M.G."/>
            <person name="De Carvalho L.P.S."/>
            <person name="Shen B."/>
        </authorList>
    </citation>
    <scope>NUCLEOTIDE SEQUENCE [LARGE SCALE GENOMIC DNA]</scope>
    <source>
        <strain evidence="2 3">NPDC048946</strain>
    </source>
</reference>
<dbReference type="NCBIfam" id="TIGR00778">
    <property type="entry name" value="ahpD_dom"/>
    <property type="match status" value="1"/>
</dbReference>
<dbReference type="EMBL" id="JBEZFP010000062">
    <property type="protein sequence ID" value="MEU8136378.1"/>
    <property type="molecule type" value="Genomic_DNA"/>
</dbReference>
<evidence type="ECO:0000259" key="1">
    <source>
        <dbReference type="Pfam" id="PF02627"/>
    </source>
</evidence>
<dbReference type="PANTHER" id="PTHR34846:SF7">
    <property type="entry name" value="BLL7811 PROTEIN"/>
    <property type="match status" value="1"/>
</dbReference>
<dbReference type="InterPro" id="IPR004675">
    <property type="entry name" value="AhpD_core"/>
</dbReference>
<dbReference type="Pfam" id="PF02627">
    <property type="entry name" value="CMD"/>
    <property type="match status" value="1"/>
</dbReference>
<dbReference type="Proteomes" id="UP001551482">
    <property type="component" value="Unassembled WGS sequence"/>
</dbReference>
<sequence length="158" mass="16984">MDARLNLFGSPVVAKIMKNFIAAGHLLRETDLPYSTLELVNIRASQINGCGVCIDIHTKELAHAGESATRINLVATWRESTVFTEAERAALELAEQGTRMADAAGGVTDEVWENAAKHYSEAQLAALVCAISVINAFNRGNVMVKQPANGDYKVGQLG</sequence>
<proteinExistence type="predicted"/>
<gene>
    <name evidence="2" type="ORF">AB0C36_23070</name>
</gene>
<accession>A0ABV3DKT9</accession>
<dbReference type="PANTHER" id="PTHR34846">
    <property type="entry name" value="4-CARBOXYMUCONOLACTONE DECARBOXYLASE FAMILY PROTEIN (AFU_ORTHOLOGUE AFUA_6G11590)"/>
    <property type="match status" value="1"/>
</dbReference>
<dbReference type="InterPro" id="IPR003779">
    <property type="entry name" value="CMD-like"/>
</dbReference>
<dbReference type="SUPFAM" id="SSF69118">
    <property type="entry name" value="AhpD-like"/>
    <property type="match status" value="1"/>
</dbReference>
<name>A0ABV3DKT9_9ACTN</name>
<organism evidence="2 3">
    <name type="scientific">Streptodolium elevatio</name>
    <dbReference type="NCBI Taxonomy" id="3157996"/>
    <lineage>
        <taxon>Bacteria</taxon>
        <taxon>Bacillati</taxon>
        <taxon>Actinomycetota</taxon>
        <taxon>Actinomycetes</taxon>
        <taxon>Kitasatosporales</taxon>
        <taxon>Streptomycetaceae</taxon>
        <taxon>Streptodolium</taxon>
    </lineage>
</organism>
<feature type="domain" description="Carboxymuconolactone decarboxylase-like" evidence="1">
    <location>
        <begin position="22"/>
        <end position="95"/>
    </location>
</feature>
<keyword evidence="3" id="KW-1185">Reference proteome</keyword>
<dbReference type="Gene3D" id="1.20.1290.10">
    <property type="entry name" value="AhpD-like"/>
    <property type="match status" value="1"/>
</dbReference>
<dbReference type="InterPro" id="IPR029032">
    <property type="entry name" value="AhpD-like"/>
</dbReference>